<evidence type="ECO:0000313" key="9">
    <source>
        <dbReference type="EMBL" id="ODM94980.1"/>
    </source>
</evidence>
<reference evidence="9 10" key="1">
    <citation type="journal article" date="2016" name="Genome Biol. Evol.">
        <title>Gene Family Evolution Reflects Adaptation to Soil Environmental Stressors in the Genome of the Collembolan Orchesella cincta.</title>
        <authorList>
            <person name="Faddeeva-Vakhrusheva A."/>
            <person name="Derks M.F."/>
            <person name="Anvar S.Y."/>
            <person name="Agamennone V."/>
            <person name="Suring W."/>
            <person name="Smit S."/>
            <person name="van Straalen N.M."/>
            <person name="Roelofs D."/>
        </authorList>
    </citation>
    <scope>NUCLEOTIDE SEQUENCE [LARGE SCALE GENOMIC DNA]</scope>
    <source>
        <tissue evidence="9">Mixed pool</tissue>
    </source>
</reference>
<dbReference type="Pfam" id="PF08399">
    <property type="entry name" value="VWA_N"/>
    <property type="match status" value="1"/>
</dbReference>
<dbReference type="PANTHER" id="PTHR10166:SF37">
    <property type="entry name" value="STOLID, ISOFORM H"/>
    <property type="match status" value="1"/>
</dbReference>
<organism evidence="9 10">
    <name type="scientific">Orchesella cincta</name>
    <name type="common">Springtail</name>
    <name type="synonym">Podura cincta</name>
    <dbReference type="NCBI Taxonomy" id="48709"/>
    <lineage>
        <taxon>Eukaryota</taxon>
        <taxon>Metazoa</taxon>
        <taxon>Ecdysozoa</taxon>
        <taxon>Arthropoda</taxon>
        <taxon>Hexapoda</taxon>
        <taxon>Collembola</taxon>
        <taxon>Entomobryomorpha</taxon>
        <taxon>Entomobryoidea</taxon>
        <taxon>Orchesellidae</taxon>
        <taxon>Orchesellinae</taxon>
        <taxon>Orchesella</taxon>
    </lineage>
</organism>
<comment type="subcellular location">
    <subcellularLocation>
        <location evidence="1">Membrane</location>
        <topology evidence="1">Single-pass type I membrane protein</topology>
    </subcellularLocation>
</comment>
<dbReference type="InterPro" id="IPR051173">
    <property type="entry name" value="Ca_channel_alpha-2/delta"/>
</dbReference>
<protein>
    <submittedName>
        <fullName evidence="9">Voltage-dependent calcium channel subunit alpha-2/delta-1</fullName>
    </submittedName>
</protein>
<evidence type="ECO:0000256" key="1">
    <source>
        <dbReference type="ARBA" id="ARBA00004479"/>
    </source>
</evidence>
<keyword evidence="10" id="KW-1185">Reference proteome</keyword>
<evidence type="ECO:0000256" key="2">
    <source>
        <dbReference type="ARBA" id="ARBA00022692"/>
    </source>
</evidence>
<keyword evidence="7" id="KW-0325">Glycoprotein</keyword>
<accession>A0A1D2MPF8</accession>
<sequence length="261" mass="29871">MNKLMVDWAENKAKEHFEQKGSGDSTEVFSPTNLPKNYVNAKKIIKKVSDVDPDLLLPEINAGDDDDKPHKKSPDPSVKYVEFKADNWFGTEVNHNFSSVHVPTSIYDLRGDILDGIQWTSNMDEVFKSNFDQNPTLLWQYYASSSGFMRQYPASKWPNDNSDKHNPDIYDCRTRPWYTVGCQSPKNMVILQDVSGSMTGLRREIAKHANLENVREFKVALDQDRTAGMANFTEALIRAFNILERHRDHSLTGSGWFTKFA</sequence>
<evidence type="ECO:0000256" key="4">
    <source>
        <dbReference type="ARBA" id="ARBA00022837"/>
    </source>
</evidence>
<name>A0A1D2MPF8_ORCCI</name>
<keyword evidence="4" id="KW-0106">Calcium</keyword>
<dbReference type="STRING" id="48709.A0A1D2MPF8"/>
<evidence type="ECO:0000256" key="5">
    <source>
        <dbReference type="ARBA" id="ARBA00022989"/>
    </source>
</evidence>
<gene>
    <name evidence="9" type="ORF">Ocin01_11697</name>
</gene>
<dbReference type="GO" id="GO:0005891">
    <property type="term" value="C:voltage-gated calcium channel complex"/>
    <property type="evidence" value="ECO:0007669"/>
    <property type="project" value="TreeGrafter"/>
</dbReference>
<dbReference type="PANTHER" id="PTHR10166">
    <property type="entry name" value="VOLTAGE-DEPENDENT CALCIUM CHANNEL SUBUNIT ALPHA-2/DELTA-RELATED"/>
    <property type="match status" value="1"/>
</dbReference>
<proteinExistence type="predicted"/>
<dbReference type="EMBL" id="LJIJ01000726">
    <property type="protein sequence ID" value="ODM94980.1"/>
    <property type="molecule type" value="Genomic_DNA"/>
</dbReference>
<comment type="caution">
    <text evidence="9">The sequence shown here is derived from an EMBL/GenBank/DDBJ whole genome shotgun (WGS) entry which is preliminary data.</text>
</comment>
<evidence type="ECO:0000256" key="6">
    <source>
        <dbReference type="ARBA" id="ARBA00023136"/>
    </source>
</evidence>
<evidence type="ECO:0000259" key="8">
    <source>
        <dbReference type="Pfam" id="PF08399"/>
    </source>
</evidence>
<evidence type="ECO:0000313" key="10">
    <source>
        <dbReference type="Proteomes" id="UP000094527"/>
    </source>
</evidence>
<dbReference type="InterPro" id="IPR013608">
    <property type="entry name" value="VWA_N"/>
</dbReference>
<keyword evidence="3" id="KW-0732">Signal</keyword>
<feature type="domain" description="VWA N-terminal" evidence="8">
    <location>
        <begin position="37"/>
        <end position="157"/>
    </location>
</feature>
<evidence type="ECO:0000256" key="7">
    <source>
        <dbReference type="ARBA" id="ARBA00023180"/>
    </source>
</evidence>
<keyword evidence="5" id="KW-1133">Transmembrane helix</keyword>
<keyword evidence="6" id="KW-0472">Membrane</keyword>
<dbReference type="Proteomes" id="UP000094527">
    <property type="component" value="Unassembled WGS sequence"/>
</dbReference>
<keyword evidence="2" id="KW-0812">Transmembrane</keyword>
<evidence type="ECO:0000256" key="3">
    <source>
        <dbReference type="ARBA" id="ARBA00022729"/>
    </source>
</evidence>
<dbReference type="OrthoDB" id="10054666at2759"/>
<dbReference type="GO" id="GO:0005245">
    <property type="term" value="F:voltage-gated calcium channel activity"/>
    <property type="evidence" value="ECO:0007669"/>
    <property type="project" value="TreeGrafter"/>
</dbReference>
<dbReference type="AlphaFoldDB" id="A0A1D2MPF8"/>